<dbReference type="InterPro" id="IPR013154">
    <property type="entry name" value="ADH-like_N"/>
</dbReference>
<dbReference type="Gene3D" id="3.40.50.720">
    <property type="entry name" value="NAD(P)-binding Rossmann-like Domain"/>
    <property type="match status" value="1"/>
</dbReference>
<comment type="caution">
    <text evidence="3">The sequence shown here is derived from an EMBL/GenBank/DDBJ whole genome shotgun (WGS) entry which is preliminary data.</text>
</comment>
<dbReference type="Pfam" id="PF08240">
    <property type="entry name" value="ADH_N"/>
    <property type="match status" value="1"/>
</dbReference>
<evidence type="ECO:0000256" key="1">
    <source>
        <dbReference type="SAM" id="MobiDB-lite"/>
    </source>
</evidence>
<name>A0A640T710_9ACTN</name>
<dbReference type="RefSeq" id="WP_190143188.1">
    <property type="nucleotide sequence ID" value="NZ_BLIO01000001.1"/>
</dbReference>
<evidence type="ECO:0000259" key="2">
    <source>
        <dbReference type="SMART" id="SM00829"/>
    </source>
</evidence>
<dbReference type="AlphaFoldDB" id="A0A640T710"/>
<dbReference type="PANTHER" id="PTHR45033:SF3">
    <property type="entry name" value="DEHYDROGENASE, PUTATIVE (AFU_ORTHOLOGUE AFUA_2G13270)-RELATED"/>
    <property type="match status" value="1"/>
</dbReference>
<organism evidence="3 4">
    <name type="scientific">Streptomyces glebosus</name>
    <dbReference type="NCBI Taxonomy" id="249580"/>
    <lineage>
        <taxon>Bacteria</taxon>
        <taxon>Bacillati</taxon>
        <taxon>Actinomycetota</taxon>
        <taxon>Actinomycetes</taxon>
        <taxon>Kitasatosporales</taxon>
        <taxon>Streptomycetaceae</taxon>
        <taxon>Streptomyces</taxon>
    </lineage>
</organism>
<evidence type="ECO:0000313" key="3">
    <source>
        <dbReference type="EMBL" id="GFE19523.1"/>
    </source>
</evidence>
<feature type="region of interest" description="Disordered" evidence="1">
    <location>
        <begin position="1"/>
        <end position="28"/>
    </location>
</feature>
<dbReference type="InterPro" id="IPR036291">
    <property type="entry name" value="NAD(P)-bd_dom_sf"/>
</dbReference>
<protein>
    <submittedName>
        <fullName evidence="3">Putative zinc-type alcohol dehydrogenase-like protein YogA</fullName>
    </submittedName>
</protein>
<keyword evidence="4" id="KW-1185">Reference proteome</keyword>
<dbReference type="InterPro" id="IPR013149">
    <property type="entry name" value="ADH-like_C"/>
</dbReference>
<reference evidence="3 4" key="1">
    <citation type="submission" date="2019-12" db="EMBL/GenBank/DDBJ databases">
        <title>Whole genome shotgun sequence of Streptomyces hygroscopicus subsp. glebosus NBRC 13786.</title>
        <authorList>
            <person name="Ichikawa N."/>
            <person name="Kimura A."/>
            <person name="Kitahashi Y."/>
            <person name="Komaki H."/>
            <person name="Tamura T."/>
        </authorList>
    </citation>
    <scope>NUCLEOTIDE SEQUENCE [LARGE SCALE GENOMIC DNA]</scope>
    <source>
        <strain evidence="3 4">NBRC 13786</strain>
    </source>
</reference>
<feature type="domain" description="Enoyl reductase (ER)" evidence="2">
    <location>
        <begin position="11"/>
        <end position="326"/>
    </location>
</feature>
<feature type="compositionally biased region" description="Basic and acidic residues" evidence="1">
    <location>
        <begin position="1"/>
        <end position="10"/>
    </location>
</feature>
<dbReference type="EMBL" id="BLIO01000001">
    <property type="protein sequence ID" value="GFE19523.1"/>
    <property type="molecule type" value="Genomic_DNA"/>
</dbReference>
<dbReference type="SMART" id="SM00829">
    <property type="entry name" value="PKS_ER"/>
    <property type="match status" value="1"/>
</dbReference>
<sequence length="328" mass="34084">MRAVVHEGAKGTEGLRIAETTEPAPGPGEVRVRLRAAGLNHRDLFLMDGRSGEEPAFTPGSDGAGVVAAVGDGVSEARVGDEVVINPTLGWEHSAHTPTVPDILGGPTNGTLAEAVVVPAVNAVLKPAHLSWPEAAALPLAALTAYRALFTRGGLSAGEHLLVPGIGGGVAGWALLLGKAAGARVTVTSRSAEKRARSLCMGADQALCSGGDWADELGQASVDLAVDGVGPAVFSQLPNVLRPGGRVVLYGATTGDELQMPLRTLFFHQYSLLGTSMGSAEEFRDLLAFVDQRRIRPAVDRIYALEEITAAYGQMEAGRQFGNVVIEL</sequence>
<gene>
    <name evidence="3" type="primary">yogA</name>
    <name evidence="3" type="ORF">Sgleb_75700</name>
</gene>
<dbReference type="InterPro" id="IPR011032">
    <property type="entry name" value="GroES-like_sf"/>
</dbReference>
<dbReference type="Pfam" id="PF00107">
    <property type="entry name" value="ADH_zinc_N"/>
    <property type="match status" value="1"/>
</dbReference>
<dbReference type="Proteomes" id="UP000430079">
    <property type="component" value="Unassembled WGS sequence"/>
</dbReference>
<proteinExistence type="predicted"/>
<dbReference type="InterPro" id="IPR020843">
    <property type="entry name" value="ER"/>
</dbReference>
<dbReference type="SUPFAM" id="SSF50129">
    <property type="entry name" value="GroES-like"/>
    <property type="match status" value="1"/>
</dbReference>
<dbReference type="Gene3D" id="3.90.180.10">
    <property type="entry name" value="Medium-chain alcohol dehydrogenases, catalytic domain"/>
    <property type="match status" value="1"/>
</dbReference>
<dbReference type="SUPFAM" id="SSF51735">
    <property type="entry name" value="NAD(P)-binding Rossmann-fold domains"/>
    <property type="match status" value="1"/>
</dbReference>
<accession>A0A640T710</accession>
<dbReference type="InterPro" id="IPR052711">
    <property type="entry name" value="Zinc_ADH-like"/>
</dbReference>
<evidence type="ECO:0000313" key="4">
    <source>
        <dbReference type="Proteomes" id="UP000430079"/>
    </source>
</evidence>
<dbReference type="PANTHER" id="PTHR45033">
    <property type="match status" value="1"/>
</dbReference>
<dbReference type="GO" id="GO:0016491">
    <property type="term" value="F:oxidoreductase activity"/>
    <property type="evidence" value="ECO:0007669"/>
    <property type="project" value="InterPro"/>
</dbReference>